<feature type="domain" description="Integrase zinc-binding" evidence="1">
    <location>
        <begin position="42"/>
        <end position="92"/>
    </location>
</feature>
<dbReference type="PANTHER" id="PTHR47331">
    <property type="entry name" value="PHD-TYPE DOMAIN-CONTAINING PROTEIN"/>
    <property type="match status" value="1"/>
</dbReference>
<dbReference type="Proteomes" id="UP000270094">
    <property type="component" value="Unassembled WGS sequence"/>
</dbReference>
<dbReference type="OrthoDB" id="5850742at2759"/>
<sequence length="141" mass="16145">MPRLNIRLDKEGLLRCKGRLGRSCLNDAAKHPLIILQNSWLSEAIIRDIHENGHPGIGHTIALVRQNHWIPKLRAQVTRIIRKCVECQRFNNLPYKYPNQSDLPNARVQRSKPFEHVGLDYFGPLSIKVVEETTGKCYGAI</sequence>
<dbReference type="AlphaFoldDB" id="A0A3P7JZI4"/>
<organism evidence="2 3">
    <name type="scientific">Strongylus vulgaris</name>
    <name type="common">Blood worm</name>
    <dbReference type="NCBI Taxonomy" id="40348"/>
    <lineage>
        <taxon>Eukaryota</taxon>
        <taxon>Metazoa</taxon>
        <taxon>Ecdysozoa</taxon>
        <taxon>Nematoda</taxon>
        <taxon>Chromadorea</taxon>
        <taxon>Rhabditida</taxon>
        <taxon>Rhabditina</taxon>
        <taxon>Rhabditomorpha</taxon>
        <taxon>Strongyloidea</taxon>
        <taxon>Strongylidae</taxon>
        <taxon>Strongylus</taxon>
    </lineage>
</organism>
<dbReference type="Gene3D" id="1.10.340.70">
    <property type="match status" value="1"/>
</dbReference>
<gene>
    <name evidence="2" type="ORF">SVUK_LOCUS20357</name>
</gene>
<dbReference type="InterPro" id="IPR041588">
    <property type="entry name" value="Integrase_H2C2"/>
</dbReference>
<reference evidence="2 3" key="1">
    <citation type="submission" date="2018-11" db="EMBL/GenBank/DDBJ databases">
        <authorList>
            <consortium name="Pathogen Informatics"/>
        </authorList>
    </citation>
    <scope>NUCLEOTIDE SEQUENCE [LARGE SCALE GENOMIC DNA]</scope>
</reference>
<dbReference type="EMBL" id="UYYB01139392">
    <property type="protein sequence ID" value="VDM85359.1"/>
    <property type="molecule type" value="Genomic_DNA"/>
</dbReference>
<name>A0A3P7JZI4_STRVU</name>
<proteinExistence type="predicted"/>
<evidence type="ECO:0000313" key="2">
    <source>
        <dbReference type="EMBL" id="VDM85359.1"/>
    </source>
</evidence>
<evidence type="ECO:0000313" key="3">
    <source>
        <dbReference type="Proteomes" id="UP000270094"/>
    </source>
</evidence>
<feature type="non-terminal residue" evidence="2">
    <location>
        <position position="141"/>
    </location>
</feature>
<accession>A0A3P7JZI4</accession>
<protein>
    <recommendedName>
        <fullName evidence="1">Integrase zinc-binding domain-containing protein</fullName>
    </recommendedName>
</protein>
<evidence type="ECO:0000259" key="1">
    <source>
        <dbReference type="Pfam" id="PF17921"/>
    </source>
</evidence>
<keyword evidence="3" id="KW-1185">Reference proteome</keyword>
<dbReference type="Pfam" id="PF17921">
    <property type="entry name" value="Integrase_H2C2"/>
    <property type="match status" value="1"/>
</dbReference>